<dbReference type="PANTHER" id="PTHR43257">
    <property type="entry name" value="PYRUVATE DEHYDROGENASE E1 COMPONENT BETA SUBUNIT"/>
    <property type="match status" value="1"/>
</dbReference>
<organism evidence="5">
    <name type="scientific">Christensenella massiliensis</name>
    <dbReference type="NCBI Taxonomy" id="1805714"/>
    <lineage>
        <taxon>Bacteria</taxon>
        <taxon>Bacillati</taxon>
        <taxon>Bacillota</taxon>
        <taxon>Clostridia</taxon>
        <taxon>Christensenellales</taxon>
        <taxon>Christensenellaceae</taxon>
        <taxon>Christensenella</taxon>
    </lineage>
</organism>
<sequence>MSEIQVMQAIHDALREEMLRDEKVFIIGEDIGIYGGCFGVTRGLKEEFDLTPDENTPIGQWPEPPIKDRRLIEPPIVEGGFTGIAVGAAMYGYRPVVEYMFSDFVTCAMDHVVNQAAKQRFMLGGQCKMPLVIRFPGGCGTGAAAQHSQSLEAWMCHVPGLICVAPSNPYDAKGLLKAAIRSDNPICFYEHKLGYRVKGEVPDGEDYTLPLNKAKVAREGKDITLISYSYTTVKCLEAAKQLEAEGIDVEVLDLICINPIDRQAIIDSVKKTGKVLIAHEGVQKCGVGAEVAGIIADSEAFYYLDRPIVRFGGCDDMPIPYNKELEYSYIPQVETICDKIRDLLK</sequence>
<feature type="domain" description="Transketolase-like pyrimidine-binding" evidence="4">
    <location>
        <begin position="4"/>
        <end position="197"/>
    </location>
</feature>
<dbReference type="InterPro" id="IPR029061">
    <property type="entry name" value="THDP-binding"/>
</dbReference>
<dbReference type="GO" id="GO:0016491">
    <property type="term" value="F:oxidoreductase activity"/>
    <property type="evidence" value="ECO:0007669"/>
    <property type="project" value="UniProtKB-KW"/>
</dbReference>
<evidence type="ECO:0000313" key="5">
    <source>
        <dbReference type="EMBL" id="XCC63368.1"/>
    </source>
</evidence>
<dbReference type="Pfam" id="PF02780">
    <property type="entry name" value="Transketolase_C"/>
    <property type="match status" value="1"/>
</dbReference>
<name>A0AAU8AAU9_9FIRM</name>
<evidence type="ECO:0000259" key="4">
    <source>
        <dbReference type="SMART" id="SM00861"/>
    </source>
</evidence>
<protein>
    <submittedName>
        <fullName evidence="5">Alpha-ketoacid dehydrogenase subunit beta</fullName>
    </submittedName>
</protein>
<dbReference type="PANTHER" id="PTHR43257:SF2">
    <property type="entry name" value="PYRUVATE DEHYDROGENASE E1 COMPONENT SUBUNIT BETA"/>
    <property type="match status" value="1"/>
</dbReference>
<evidence type="ECO:0000256" key="2">
    <source>
        <dbReference type="ARBA" id="ARBA00023002"/>
    </source>
</evidence>
<dbReference type="SMART" id="SM00861">
    <property type="entry name" value="Transket_pyr"/>
    <property type="match status" value="1"/>
</dbReference>
<dbReference type="CDD" id="cd07036">
    <property type="entry name" value="TPP_PYR_E1-PDHc-beta_like"/>
    <property type="match status" value="1"/>
</dbReference>
<keyword evidence="2" id="KW-0560">Oxidoreductase</keyword>
<evidence type="ECO:0000256" key="3">
    <source>
        <dbReference type="ARBA" id="ARBA00023052"/>
    </source>
</evidence>
<dbReference type="AlphaFoldDB" id="A0AAU8AAU9"/>
<dbReference type="InterPro" id="IPR009014">
    <property type="entry name" value="Transketo_C/PFOR_II"/>
</dbReference>
<dbReference type="Gene3D" id="3.40.50.920">
    <property type="match status" value="1"/>
</dbReference>
<dbReference type="RefSeq" id="WP_079546763.1">
    <property type="nucleotide sequence ID" value="NZ_CP117826.1"/>
</dbReference>
<dbReference type="SUPFAM" id="SSF52922">
    <property type="entry name" value="TK C-terminal domain-like"/>
    <property type="match status" value="1"/>
</dbReference>
<reference evidence="5" key="1">
    <citation type="submission" date="2023-02" db="EMBL/GenBank/DDBJ databases">
        <title>Gut commensal Christensenella minuta modulates host metabolism via a new class of secondary bile acids.</title>
        <authorList>
            <person name="Liu C."/>
        </authorList>
    </citation>
    <scope>NUCLEOTIDE SEQUENCE</scope>
    <source>
        <strain evidence="5">CA70</strain>
    </source>
</reference>
<proteinExistence type="predicted"/>
<comment type="cofactor">
    <cofactor evidence="1">
        <name>thiamine diphosphate</name>
        <dbReference type="ChEBI" id="CHEBI:58937"/>
    </cofactor>
</comment>
<accession>A0AAU8AAU9</accession>
<dbReference type="InterPro" id="IPR033248">
    <property type="entry name" value="Transketolase_C"/>
</dbReference>
<dbReference type="InterPro" id="IPR005475">
    <property type="entry name" value="Transketolase-like_Pyr-bd"/>
</dbReference>
<dbReference type="FunFam" id="3.40.50.920:FF:000001">
    <property type="entry name" value="Pyruvate dehydrogenase E1 beta subunit"/>
    <property type="match status" value="1"/>
</dbReference>
<gene>
    <name evidence="5" type="ORF">PUP29_05495</name>
</gene>
<evidence type="ECO:0000256" key="1">
    <source>
        <dbReference type="ARBA" id="ARBA00001964"/>
    </source>
</evidence>
<dbReference type="Pfam" id="PF02779">
    <property type="entry name" value="Transket_pyr"/>
    <property type="match status" value="1"/>
</dbReference>
<dbReference type="Gene3D" id="3.40.50.970">
    <property type="match status" value="1"/>
</dbReference>
<dbReference type="EMBL" id="CP117826">
    <property type="protein sequence ID" value="XCC63368.1"/>
    <property type="molecule type" value="Genomic_DNA"/>
</dbReference>
<dbReference type="SUPFAM" id="SSF52518">
    <property type="entry name" value="Thiamin diphosphate-binding fold (THDP-binding)"/>
    <property type="match status" value="1"/>
</dbReference>
<keyword evidence="3" id="KW-0786">Thiamine pyrophosphate</keyword>